<evidence type="ECO:0000313" key="6">
    <source>
        <dbReference type="Proteomes" id="UP000248132"/>
    </source>
</evidence>
<dbReference type="InterPro" id="IPR051157">
    <property type="entry name" value="PDH/Transketolase"/>
</dbReference>
<evidence type="ECO:0000256" key="2">
    <source>
        <dbReference type="ARBA" id="ARBA00007131"/>
    </source>
</evidence>
<comment type="similarity">
    <text evidence="2">Belongs to the transketolase family.</text>
</comment>
<dbReference type="InterPro" id="IPR009014">
    <property type="entry name" value="Transketo_C/PFOR_II"/>
</dbReference>
<dbReference type="SUPFAM" id="SSF52518">
    <property type="entry name" value="Thiamin diphosphate-binding fold (THDP-binding)"/>
    <property type="match status" value="1"/>
</dbReference>
<dbReference type="Gene3D" id="3.40.50.920">
    <property type="match status" value="1"/>
</dbReference>
<organism evidence="5 6">
    <name type="scientific">Ruminiclostridium sufflavum DSM 19573</name>
    <dbReference type="NCBI Taxonomy" id="1121337"/>
    <lineage>
        <taxon>Bacteria</taxon>
        <taxon>Bacillati</taxon>
        <taxon>Bacillota</taxon>
        <taxon>Clostridia</taxon>
        <taxon>Eubacteriales</taxon>
        <taxon>Oscillospiraceae</taxon>
        <taxon>Ruminiclostridium</taxon>
    </lineage>
</organism>
<dbReference type="Pfam" id="PF02779">
    <property type="entry name" value="Transket_pyr"/>
    <property type="match status" value="1"/>
</dbReference>
<protein>
    <submittedName>
        <fullName evidence="5">Transketolase</fullName>
    </submittedName>
</protein>
<dbReference type="InterPro" id="IPR033248">
    <property type="entry name" value="Transketolase_C"/>
</dbReference>
<dbReference type="RefSeq" id="WP_110461908.1">
    <property type="nucleotide sequence ID" value="NZ_QKMR01000009.1"/>
</dbReference>
<sequence length="313" mass="33229">MPEIKKIATRESYGKALAELGAKYDNLVVLDADLAGATKTDTFQKAFPERHIDCGIAEANMTVIGAGMATTGMVPFISTFAMFAAGRAFEQVRNAIGYPHLNVKIGATHAGISVGEDGASHQCNEDIALMRVIPGMTIINPSDDVEAKAAVYAAYHHQGPVYLRFGRLAVPVINDNADYKFELGKGIVLREGKDITIVATGLEVSESLAAAEKLAADGIQVKVINIHTIKPLDEELIIKAAKETGKVVTVEEHSVIGGLGSAVCDCLAANAPTKVMKIGMNDVFGESGPAKELLVKYGLDADGIYKKIKEFLA</sequence>
<dbReference type="CDD" id="cd07033">
    <property type="entry name" value="TPP_PYR_DXS_TK_like"/>
    <property type="match status" value="1"/>
</dbReference>
<comment type="caution">
    <text evidence="5">The sequence shown here is derived from an EMBL/GenBank/DDBJ whole genome shotgun (WGS) entry which is preliminary data.</text>
</comment>
<accession>A0A318Y6Z9</accession>
<dbReference type="AlphaFoldDB" id="A0A318Y6Z9"/>
<evidence type="ECO:0000313" key="5">
    <source>
        <dbReference type="EMBL" id="PYG87857.1"/>
    </source>
</evidence>
<name>A0A318Y6Z9_9FIRM</name>
<dbReference type="PANTHER" id="PTHR43825:SF1">
    <property type="entry name" value="TRANSKETOLASE-LIKE PYRIMIDINE-BINDING DOMAIN-CONTAINING PROTEIN"/>
    <property type="match status" value="1"/>
</dbReference>
<evidence type="ECO:0000259" key="4">
    <source>
        <dbReference type="SMART" id="SM00861"/>
    </source>
</evidence>
<dbReference type="Gene3D" id="3.40.50.970">
    <property type="match status" value="1"/>
</dbReference>
<dbReference type="InterPro" id="IPR029061">
    <property type="entry name" value="THDP-binding"/>
</dbReference>
<dbReference type="FunFam" id="3.40.50.970:FF:000129">
    <property type="entry name" value="Transketolase"/>
    <property type="match status" value="1"/>
</dbReference>
<dbReference type="PANTHER" id="PTHR43825">
    <property type="entry name" value="PYRUVATE DEHYDROGENASE E1 COMPONENT"/>
    <property type="match status" value="1"/>
</dbReference>
<evidence type="ECO:0000256" key="1">
    <source>
        <dbReference type="ARBA" id="ARBA00001964"/>
    </source>
</evidence>
<keyword evidence="6" id="KW-1185">Reference proteome</keyword>
<proteinExistence type="inferred from homology"/>
<dbReference type="Pfam" id="PF02780">
    <property type="entry name" value="Transketolase_C"/>
    <property type="match status" value="1"/>
</dbReference>
<feature type="domain" description="Transketolase-like pyrimidine-binding" evidence="4">
    <location>
        <begin position="7"/>
        <end position="172"/>
    </location>
</feature>
<gene>
    <name evidence="5" type="ORF">LY28_01877</name>
</gene>
<reference evidence="5 6" key="1">
    <citation type="submission" date="2018-06" db="EMBL/GenBank/DDBJ databases">
        <title>Genomic Encyclopedia of Type Strains, Phase I: the one thousand microbial genomes (KMG-I) project.</title>
        <authorList>
            <person name="Kyrpides N."/>
        </authorList>
    </citation>
    <scope>NUCLEOTIDE SEQUENCE [LARGE SCALE GENOMIC DNA]</scope>
    <source>
        <strain evidence="5 6">DSM 19573</strain>
    </source>
</reference>
<comment type="cofactor">
    <cofactor evidence="1">
        <name>thiamine diphosphate</name>
        <dbReference type="ChEBI" id="CHEBI:58937"/>
    </cofactor>
</comment>
<dbReference type="OrthoDB" id="9803371at2"/>
<dbReference type="Proteomes" id="UP000248132">
    <property type="component" value="Unassembled WGS sequence"/>
</dbReference>
<dbReference type="SMART" id="SM00861">
    <property type="entry name" value="Transket_pyr"/>
    <property type="match status" value="1"/>
</dbReference>
<dbReference type="InterPro" id="IPR005475">
    <property type="entry name" value="Transketolase-like_Pyr-bd"/>
</dbReference>
<evidence type="ECO:0000256" key="3">
    <source>
        <dbReference type="ARBA" id="ARBA00023052"/>
    </source>
</evidence>
<dbReference type="EMBL" id="QKMR01000009">
    <property type="protein sequence ID" value="PYG87857.1"/>
    <property type="molecule type" value="Genomic_DNA"/>
</dbReference>
<dbReference type="SUPFAM" id="SSF52922">
    <property type="entry name" value="TK C-terminal domain-like"/>
    <property type="match status" value="1"/>
</dbReference>
<keyword evidence="3" id="KW-0786">Thiamine pyrophosphate</keyword>